<keyword evidence="2" id="KW-1185">Reference proteome</keyword>
<dbReference type="InterPro" id="IPR043856">
    <property type="entry name" value="DUF5818"/>
</dbReference>
<dbReference type="EMBL" id="JBHLTL010000011">
    <property type="protein sequence ID" value="MFC0590735.1"/>
    <property type="molecule type" value="Genomic_DNA"/>
</dbReference>
<gene>
    <name evidence="1" type="ORF">ACFFF7_15095</name>
</gene>
<name>A0ABV6PLM1_9SPHN</name>
<proteinExistence type="predicted"/>
<sequence length="73" mass="7982">MFGNGNNRRMRVSGVLSDDGHGPSILTDSGDLWILDRLDLDLDLLGSRVTVEGAQHGYDRLVVDWIGAAVQMN</sequence>
<dbReference type="Proteomes" id="UP001589943">
    <property type="component" value="Unassembled WGS sequence"/>
</dbReference>
<evidence type="ECO:0000313" key="1">
    <source>
        <dbReference type="EMBL" id="MFC0590735.1"/>
    </source>
</evidence>
<organism evidence="1 2">
    <name type="scientific">Novosphingobium aquiterrae</name>
    <dbReference type="NCBI Taxonomy" id="624388"/>
    <lineage>
        <taxon>Bacteria</taxon>
        <taxon>Pseudomonadati</taxon>
        <taxon>Pseudomonadota</taxon>
        <taxon>Alphaproteobacteria</taxon>
        <taxon>Sphingomonadales</taxon>
        <taxon>Sphingomonadaceae</taxon>
        <taxon>Novosphingobium</taxon>
    </lineage>
</organism>
<protein>
    <submittedName>
        <fullName evidence="1">DUF5818 domain-containing protein</fullName>
    </submittedName>
</protein>
<reference evidence="1 2" key="1">
    <citation type="submission" date="2024-09" db="EMBL/GenBank/DDBJ databases">
        <authorList>
            <person name="Sun Q."/>
            <person name="Mori K."/>
        </authorList>
    </citation>
    <scope>NUCLEOTIDE SEQUENCE [LARGE SCALE GENOMIC DNA]</scope>
    <source>
        <strain evidence="1 2">NCAIM B.02537</strain>
    </source>
</reference>
<dbReference type="RefSeq" id="WP_379482368.1">
    <property type="nucleotide sequence ID" value="NZ_JBHLTL010000011.1"/>
</dbReference>
<dbReference type="Pfam" id="PF19135">
    <property type="entry name" value="DUF5818"/>
    <property type="match status" value="1"/>
</dbReference>
<accession>A0ABV6PLM1</accession>
<comment type="caution">
    <text evidence="1">The sequence shown here is derived from an EMBL/GenBank/DDBJ whole genome shotgun (WGS) entry which is preliminary data.</text>
</comment>
<evidence type="ECO:0000313" key="2">
    <source>
        <dbReference type="Proteomes" id="UP001589943"/>
    </source>
</evidence>